<keyword evidence="5 10" id="KW-0547">Nucleotide-binding</keyword>
<evidence type="ECO:0000256" key="8">
    <source>
        <dbReference type="ARBA" id="ARBA00023210"/>
    </source>
</evidence>
<dbReference type="RefSeq" id="WP_162361613.1">
    <property type="nucleotide sequence ID" value="NZ_CP047591.1"/>
</dbReference>
<keyword evidence="13" id="KW-1185">Reference proteome</keyword>
<dbReference type="NCBIfam" id="TIGR00231">
    <property type="entry name" value="small_GTP"/>
    <property type="match status" value="1"/>
</dbReference>
<dbReference type="InterPro" id="IPR019987">
    <property type="entry name" value="GTP-bd_ribosome_bio_YsxC"/>
</dbReference>
<protein>
    <recommendedName>
        <fullName evidence="10">Probable GTP-binding protein EngB</fullName>
    </recommendedName>
</protein>
<accession>A0A6P1MAX7</accession>
<name>A0A6P1MAX7_9FIRM</name>
<evidence type="ECO:0000313" key="13">
    <source>
        <dbReference type="Proteomes" id="UP000463883"/>
    </source>
</evidence>
<sequence length="201" mass="22345">MIIKKADIETIAVKPNQYPEADIPEIAFAGRSNVGKSSLLNLLTNRRNLARTSGSPGKTRTINFYRINDQFRIVDLPGYGYAKISKSQTEGWGQMMESYLEGRPTLLKVIQLVDIRHAPSAQDVQMYEYLRHFGLDGIVVATKADKVSANEKQKCLSVIKKTLGLSAEDKIIPVSALKKTGYETLLDELEQLIESSATVAR</sequence>
<dbReference type="GO" id="GO:0000917">
    <property type="term" value="P:division septum assembly"/>
    <property type="evidence" value="ECO:0007669"/>
    <property type="project" value="UniProtKB-KW"/>
</dbReference>
<evidence type="ECO:0000256" key="7">
    <source>
        <dbReference type="ARBA" id="ARBA00023134"/>
    </source>
</evidence>
<evidence type="ECO:0000256" key="3">
    <source>
        <dbReference type="ARBA" id="ARBA00022618"/>
    </source>
</evidence>
<dbReference type="PROSITE" id="PS51706">
    <property type="entry name" value="G_ENGB"/>
    <property type="match status" value="1"/>
</dbReference>
<proteinExistence type="inferred from homology"/>
<evidence type="ECO:0000256" key="2">
    <source>
        <dbReference type="ARBA" id="ARBA00009638"/>
    </source>
</evidence>
<dbReference type="GO" id="GO:0046872">
    <property type="term" value="F:metal ion binding"/>
    <property type="evidence" value="ECO:0007669"/>
    <property type="project" value="UniProtKB-KW"/>
</dbReference>
<keyword evidence="7 10" id="KW-0342">GTP-binding</keyword>
<comment type="cofactor">
    <cofactor evidence="1">
        <name>Mg(2+)</name>
        <dbReference type="ChEBI" id="CHEBI:18420"/>
    </cofactor>
</comment>
<dbReference type="GO" id="GO:0005525">
    <property type="term" value="F:GTP binding"/>
    <property type="evidence" value="ECO:0007669"/>
    <property type="project" value="UniProtKB-UniRule"/>
</dbReference>
<reference evidence="12 13" key="1">
    <citation type="submission" date="2020-01" db="EMBL/GenBank/DDBJ databases">
        <title>Genomic analysis of Aminipila sp. CBA3637.</title>
        <authorList>
            <person name="Kim Y.B."/>
            <person name="Roh S.W."/>
        </authorList>
    </citation>
    <scope>NUCLEOTIDE SEQUENCE [LARGE SCALE GENOMIC DNA]</scope>
    <source>
        <strain evidence="12 13">CBA3637</strain>
    </source>
</reference>
<keyword evidence="9 10" id="KW-0131">Cell cycle</keyword>
<feature type="domain" description="EngB-type G" evidence="11">
    <location>
        <begin position="22"/>
        <end position="195"/>
    </location>
</feature>
<dbReference type="GO" id="GO:0005829">
    <property type="term" value="C:cytosol"/>
    <property type="evidence" value="ECO:0007669"/>
    <property type="project" value="TreeGrafter"/>
</dbReference>
<dbReference type="CDD" id="cd01876">
    <property type="entry name" value="YihA_EngB"/>
    <property type="match status" value="1"/>
</dbReference>
<evidence type="ECO:0000259" key="11">
    <source>
        <dbReference type="PROSITE" id="PS51706"/>
    </source>
</evidence>
<dbReference type="PANTHER" id="PTHR11649:SF13">
    <property type="entry name" value="ENGB-TYPE G DOMAIN-CONTAINING PROTEIN"/>
    <property type="match status" value="1"/>
</dbReference>
<dbReference type="NCBIfam" id="TIGR03598">
    <property type="entry name" value="GTPase_YsxC"/>
    <property type="match status" value="1"/>
</dbReference>
<evidence type="ECO:0000256" key="4">
    <source>
        <dbReference type="ARBA" id="ARBA00022723"/>
    </source>
</evidence>
<dbReference type="InterPro" id="IPR027417">
    <property type="entry name" value="P-loop_NTPase"/>
</dbReference>
<dbReference type="InterPro" id="IPR005225">
    <property type="entry name" value="Small_GTP-bd"/>
</dbReference>
<dbReference type="PANTHER" id="PTHR11649">
    <property type="entry name" value="MSS1/TRME-RELATED GTP-BINDING PROTEIN"/>
    <property type="match status" value="1"/>
</dbReference>
<dbReference type="InterPro" id="IPR006073">
    <property type="entry name" value="GTP-bd"/>
</dbReference>
<comment type="similarity">
    <text evidence="2 10">Belongs to the TRAFAC class TrmE-Era-EngA-EngB-Septin-like GTPase superfamily. EngB GTPase family.</text>
</comment>
<evidence type="ECO:0000256" key="6">
    <source>
        <dbReference type="ARBA" id="ARBA00022842"/>
    </source>
</evidence>
<evidence type="ECO:0000256" key="9">
    <source>
        <dbReference type="ARBA" id="ARBA00023306"/>
    </source>
</evidence>
<dbReference type="Pfam" id="PF01926">
    <property type="entry name" value="MMR_HSR1"/>
    <property type="match status" value="1"/>
</dbReference>
<dbReference type="Gene3D" id="3.40.50.300">
    <property type="entry name" value="P-loop containing nucleotide triphosphate hydrolases"/>
    <property type="match status" value="1"/>
</dbReference>
<comment type="function">
    <text evidence="10">Necessary for normal cell division and for the maintenance of normal septation.</text>
</comment>
<dbReference type="HAMAP" id="MF_00321">
    <property type="entry name" value="GTPase_EngB"/>
    <property type="match status" value="1"/>
</dbReference>
<evidence type="ECO:0000256" key="10">
    <source>
        <dbReference type="HAMAP-Rule" id="MF_00321"/>
    </source>
</evidence>
<dbReference type="EMBL" id="CP047591">
    <property type="protein sequence ID" value="QHI71839.1"/>
    <property type="molecule type" value="Genomic_DNA"/>
</dbReference>
<keyword evidence="4" id="KW-0479">Metal-binding</keyword>
<evidence type="ECO:0000256" key="1">
    <source>
        <dbReference type="ARBA" id="ARBA00001946"/>
    </source>
</evidence>
<dbReference type="KEGG" id="amic:Ami3637_05055"/>
<keyword evidence="6" id="KW-0460">Magnesium</keyword>
<keyword evidence="8 10" id="KW-0717">Septation</keyword>
<keyword evidence="3 10" id="KW-0132">Cell division</keyword>
<dbReference type="Proteomes" id="UP000463883">
    <property type="component" value="Chromosome"/>
</dbReference>
<dbReference type="InterPro" id="IPR030393">
    <property type="entry name" value="G_ENGB_dom"/>
</dbReference>
<gene>
    <name evidence="10" type="primary">engB</name>
    <name evidence="12" type="ORF">Ami3637_05055</name>
</gene>
<dbReference type="FunFam" id="3.40.50.300:FF:000098">
    <property type="entry name" value="Probable GTP-binding protein EngB"/>
    <property type="match status" value="1"/>
</dbReference>
<organism evidence="12 13">
    <name type="scientific">Aminipila terrae</name>
    <dbReference type="NCBI Taxonomy" id="2697030"/>
    <lineage>
        <taxon>Bacteria</taxon>
        <taxon>Bacillati</taxon>
        <taxon>Bacillota</taxon>
        <taxon>Clostridia</taxon>
        <taxon>Peptostreptococcales</taxon>
        <taxon>Anaerovoracaceae</taxon>
        <taxon>Aminipila</taxon>
    </lineage>
</organism>
<dbReference type="SUPFAM" id="SSF52540">
    <property type="entry name" value="P-loop containing nucleoside triphosphate hydrolases"/>
    <property type="match status" value="1"/>
</dbReference>
<evidence type="ECO:0000313" key="12">
    <source>
        <dbReference type="EMBL" id="QHI71839.1"/>
    </source>
</evidence>
<dbReference type="AlphaFoldDB" id="A0A6P1MAX7"/>
<evidence type="ECO:0000256" key="5">
    <source>
        <dbReference type="ARBA" id="ARBA00022741"/>
    </source>
</evidence>